<dbReference type="Pfam" id="PF00106">
    <property type="entry name" value="adh_short"/>
    <property type="match status" value="1"/>
</dbReference>
<comment type="similarity">
    <text evidence="1 3">Belongs to the short-chain dehydrogenases/reductases (SDR) family.</text>
</comment>
<keyword evidence="5" id="KW-1185">Reference proteome</keyword>
<dbReference type="EMBL" id="JASPKY010000332">
    <property type="protein sequence ID" value="KAK9708318.1"/>
    <property type="molecule type" value="Genomic_DNA"/>
</dbReference>
<evidence type="ECO:0000313" key="5">
    <source>
        <dbReference type="Proteomes" id="UP001458880"/>
    </source>
</evidence>
<proteinExistence type="inferred from homology"/>
<dbReference type="PROSITE" id="PS00061">
    <property type="entry name" value="ADH_SHORT"/>
    <property type="match status" value="1"/>
</dbReference>
<dbReference type="AlphaFoldDB" id="A0AAW1JVB5"/>
<evidence type="ECO:0000256" key="2">
    <source>
        <dbReference type="ARBA" id="ARBA00023002"/>
    </source>
</evidence>
<protein>
    <submittedName>
        <fullName evidence="4">Short chain dehydrogenase</fullName>
    </submittedName>
</protein>
<evidence type="ECO:0000256" key="3">
    <source>
        <dbReference type="RuleBase" id="RU000363"/>
    </source>
</evidence>
<dbReference type="PANTHER" id="PTHR44229:SF8">
    <property type="entry name" value="ALCOHOL DEHYDROGENASE-RELATED"/>
    <property type="match status" value="1"/>
</dbReference>
<dbReference type="FunFam" id="3.40.50.720:FF:000149">
    <property type="entry name" value="15-hydroxyprostaglandin dehydrogenase [NAD(+)]"/>
    <property type="match status" value="1"/>
</dbReference>
<dbReference type="PANTHER" id="PTHR44229">
    <property type="entry name" value="15-HYDROXYPROSTAGLANDIN DEHYDROGENASE [NAD(+)]"/>
    <property type="match status" value="1"/>
</dbReference>
<dbReference type="SUPFAM" id="SSF51735">
    <property type="entry name" value="NAD(P)-binding Rossmann-fold domains"/>
    <property type="match status" value="1"/>
</dbReference>
<keyword evidence="2" id="KW-0560">Oxidoreductase</keyword>
<sequence length="261" mass="28202">MPFIDGKVAIVTGGCSGIGLAIVHSLAKNKAKGIAIVDCNPEGHKIASEINDQYKTSTILFVQADVSIMDEFKNAFEETIKTFHNVDILINNAGILNDLTWEKEIAVNLNGTIHGCLLALHEYMPKYKSSDEAAIINVSSTAGLEGYPNIPIYSATKHAIIGLGRSWGHVRHFKESKVRVMTICPNATGTPLLNAMSGRNLGPVYQDIYMSTPLPEIQSASSVADCVANMLDNGTNGSVWLVEAGEAYEVKLPDVESFKHV</sequence>
<dbReference type="GO" id="GO:0005737">
    <property type="term" value="C:cytoplasm"/>
    <property type="evidence" value="ECO:0007669"/>
    <property type="project" value="TreeGrafter"/>
</dbReference>
<dbReference type="Proteomes" id="UP001458880">
    <property type="component" value="Unassembled WGS sequence"/>
</dbReference>
<dbReference type="InterPro" id="IPR036291">
    <property type="entry name" value="NAD(P)-bd_dom_sf"/>
</dbReference>
<gene>
    <name evidence="4" type="ORF">QE152_g27267</name>
</gene>
<accession>A0AAW1JVB5</accession>
<organism evidence="4 5">
    <name type="scientific">Popillia japonica</name>
    <name type="common">Japanese beetle</name>
    <dbReference type="NCBI Taxonomy" id="7064"/>
    <lineage>
        <taxon>Eukaryota</taxon>
        <taxon>Metazoa</taxon>
        <taxon>Ecdysozoa</taxon>
        <taxon>Arthropoda</taxon>
        <taxon>Hexapoda</taxon>
        <taxon>Insecta</taxon>
        <taxon>Pterygota</taxon>
        <taxon>Neoptera</taxon>
        <taxon>Endopterygota</taxon>
        <taxon>Coleoptera</taxon>
        <taxon>Polyphaga</taxon>
        <taxon>Scarabaeiformia</taxon>
        <taxon>Scarabaeidae</taxon>
        <taxon>Rutelinae</taxon>
        <taxon>Popillia</taxon>
    </lineage>
</organism>
<dbReference type="PRINTS" id="PR00081">
    <property type="entry name" value="GDHRDH"/>
</dbReference>
<dbReference type="Gene3D" id="3.40.50.720">
    <property type="entry name" value="NAD(P)-binding Rossmann-like Domain"/>
    <property type="match status" value="1"/>
</dbReference>
<reference evidence="4 5" key="1">
    <citation type="journal article" date="2024" name="BMC Genomics">
        <title>De novo assembly and annotation of Popillia japonica's genome with initial clues to its potential as an invasive pest.</title>
        <authorList>
            <person name="Cucini C."/>
            <person name="Boschi S."/>
            <person name="Funari R."/>
            <person name="Cardaioli E."/>
            <person name="Iannotti N."/>
            <person name="Marturano G."/>
            <person name="Paoli F."/>
            <person name="Bruttini M."/>
            <person name="Carapelli A."/>
            <person name="Frati F."/>
            <person name="Nardi F."/>
        </authorList>
    </citation>
    <scope>NUCLEOTIDE SEQUENCE [LARGE SCALE GENOMIC DNA]</scope>
    <source>
        <strain evidence="4">DMR45628</strain>
    </source>
</reference>
<dbReference type="PRINTS" id="PR00080">
    <property type="entry name" value="SDRFAMILY"/>
</dbReference>
<evidence type="ECO:0000313" key="4">
    <source>
        <dbReference type="EMBL" id="KAK9708318.1"/>
    </source>
</evidence>
<name>A0AAW1JVB5_POPJA</name>
<evidence type="ECO:0000256" key="1">
    <source>
        <dbReference type="ARBA" id="ARBA00006484"/>
    </source>
</evidence>
<dbReference type="GO" id="GO:0016616">
    <property type="term" value="F:oxidoreductase activity, acting on the CH-OH group of donors, NAD or NADP as acceptor"/>
    <property type="evidence" value="ECO:0007669"/>
    <property type="project" value="TreeGrafter"/>
</dbReference>
<dbReference type="InterPro" id="IPR002347">
    <property type="entry name" value="SDR_fam"/>
</dbReference>
<dbReference type="InterPro" id="IPR020904">
    <property type="entry name" value="Sc_DH/Rdtase_CS"/>
</dbReference>
<comment type="caution">
    <text evidence="4">The sequence shown here is derived from an EMBL/GenBank/DDBJ whole genome shotgun (WGS) entry which is preliminary data.</text>
</comment>